<evidence type="ECO:0000256" key="1">
    <source>
        <dbReference type="ARBA" id="ARBA00004141"/>
    </source>
</evidence>
<keyword evidence="6 8" id="KW-0472">Membrane</keyword>
<dbReference type="NCBIfam" id="TIGR01473">
    <property type="entry name" value="cyoE_ctaB"/>
    <property type="match status" value="1"/>
</dbReference>
<comment type="pathway">
    <text evidence="8">Porphyrin-containing compound metabolism; heme O biosynthesis; heme O from protoheme: step 1/1.</text>
</comment>
<feature type="transmembrane region" description="Helical" evidence="8">
    <location>
        <begin position="66"/>
        <end position="87"/>
    </location>
</feature>
<comment type="caution">
    <text evidence="9">The sequence shown here is derived from an EMBL/GenBank/DDBJ whole genome shotgun (WGS) entry which is preliminary data.</text>
</comment>
<dbReference type="EC" id="2.5.1.141" evidence="8"/>
<feature type="transmembrane region" description="Helical" evidence="8">
    <location>
        <begin position="108"/>
        <end position="129"/>
    </location>
</feature>
<evidence type="ECO:0000313" key="10">
    <source>
        <dbReference type="Proteomes" id="UP001175097"/>
    </source>
</evidence>
<feature type="transmembrane region" description="Helical" evidence="8">
    <location>
        <begin position="186"/>
        <end position="207"/>
    </location>
</feature>
<dbReference type="PANTHER" id="PTHR43448">
    <property type="entry name" value="PROTOHEME IX FARNESYLTRANSFERASE, MITOCHONDRIAL"/>
    <property type="match status" value="1"/>
</dbReference>
<proteinExistence type="inferred from homology"/>
<evidence type="ECO:0000256" key="3">
    <source>
        <dbReference type="ARBA" id="ARBA00022692"/>
    </source>
</evidence>
<dbReference type="CDD" id="cd13957">
    <property type="entry name" value="PT_UbiA_Cox10"/>
    <property type="match status" value="1"/>
</dbReference>
<dbReference type="InterPro" id="IPR030470">
    <property type="entry name" value="UbiA_prenylTrfase_CS"/>
</dbReference>
<keyword evidence="8" id="KW-1003">Cell membrane</keyword>
<feature type="transmembrane region" description="Helical" evidence="8">
    <location>
        <begin position="135"/>
        <end position="153"/>
    </location>
</feature>
<evidence type="ECO:0000256" key="5">
    <source>
        <dbReference type="ARBA" id="ARBA00023133"/>
    </source>
</evidence>
<gene>
    <name evidence="9" type="primary">cyoE</name>
    <name evidence="8" type="synonym">ctaB</name>
    <name evidence="9" type="ORF">P5G49_10320</name>
</gene>
<comment type="subcellular location">
    <subcellularLocation>
        <location evidence="8">Cell membrane</location>
        <topology evidence="8">Multi-pass membrane protein</topology>
    </subcellularLocation>
    <subcellularLocation>
        <location evidence="1">Membrane</location>
        <topology evidence="1">Multi-pass membrane protein</topology>
    </subcellularLocation>
</comment>
<comment type="subunit">
    <text evidence="8">Interacts with CtaA.</text>
</comment>
<keyword evidence="2 8" id="KW-0808">Transferase</keyword>
<feature type="transmembrane region" description="Helical" evidence="8">
    <location>
        <begin position="36"/>
        <end position="54"/>
    </location>
</feature>
<name>A0ABT8JRR5_9BACL</name>
<evidence type="ECO:0000256" key="4">
    <source>
        <dbReference type="ARBA" id="ARBA00022989"/>
    </source>
</evidence>
<dbReference type="PROSITE" id="PS00943">
    <property type="entry name" value="UBIA"/>
    <property type="match status" value="1"/>
</dbReference>
<sequence>MTKEIEIPYNENTTTIDKEKAGSIITDLKSLFKGPVLLANALPVFVGFWLALHFTGGSLLANSKLFWLTIIGSTILMGGALVLNNWYDVDIDTVMKRTQQRPTVTGNISLKTVLSIGISMSAIGMAMLMFTTMEAAIYGFIGWFTYVIMYTMWTKRKYTLNTVIGSVSGAVTPMIGWAAIAPAYHIVPVMLFIILFIWQMPHTFAIAMRKYDEYKAANVAMLPVVRGFKMTKRQMFVYIACLLPLPFYLSSLGMVFIALATVLNIGFLVISIRGFFTKDDDKWAYVMFLYSVNYIAILFLLMVAVTLPIFNG</sequence>
<dbReference type="EMBL" id="JAROCC010000007">
    <property type="protein sequence ID" value="MDN4607865.1"/>
    <property type="molecule type" value="Genomic_DNA"/>
</dbReference>
<evidence type="ECO:0000256" key="8">
    <source>
        <dbReference type="HAMAP-Rule" id="MF_00154"/>
    </source>
</evidence>
<protein>
    <recommendedName>
        <fullName evidence="8">Protoheme IX farnesyltransferase</fullName>
        <ecNumber evidence="8">2.5.1.141</ecNumber>
    </recommendedName>
    <alternativeName>
        <fullName evidence="8">Heme B farnesyltransferase</fullName>
    </alternativeName>
    <alternativeName>
        <fullName evidence="8">Heme O synthase</fullName>
    </alternativeName>
</protein>
<dbReference type="Pfam" id="PF01040">
    <property type="entry name" value="UbiA"/>
    <property type="match status" value="1"/>
</dbReference>
<comment type="catalytic activity">
    <reaction evidence="7 8">
        <text>heme b + (2E,6E)-farnesyl diphosphate + H2O = Fe(II)-heme o + diphosphate</text>
        <dbReference type="Rhea" id="RHEA:28070"/>
        <dbReference type="ChEBI" id="CHEBI:15377"/>
        <dbReference type="ChEBI" id="CHEBI:33019"/>
        <dbReference type="ChEBI" id="CHEBI:60344"/>
        <dbReference type="ChEBI" id="CHEBI:60530"/>
        <dbReference type="ChEBI" id="CHEBI:175763"/>
        <dbReference type="EC" id="2.5.1.141"/>
    </reaction>
</comment>
<evidence type="ECO:0000256" key="6">
    <source>
        <dbReference type="ARBA" id="ARBA00023136"/>
    </source>
</evidence>
<dbReference type="PANTHER" id="PTHR43448:SF2">
    <property type="entry name" value="PROTOHEME IX FARNESYLTRANSFERASE, MITOCHONDRIAL"/>
    <property type="match status" value="1"/>
</dbReference>
<keyword evidence="5 8" id="KW-0350">Heme biosynthesis</keyword>
<organism evidence="9 10">
    <name type="scientific">Sporosarcina highlanderae</name>
    <dbReference type="NCBI Taxonomy" id="3035916"/>
    <lineage>
        <taxon>Bacteria</taxon>
        <taxon>Bacillati</taxon>
        <taxon>Bacillota</taxon>
        <taxon>Bacilli</taxon>
        <taxon>Bacillales</taxon>
        <taxon>Caryophanaceae</taxon>
        <taxon>Sporosarcina</taxon>
    </lineage>
</organism>
<evidence type="ECO:0000313" key="9">
    <source>
        <dbReference type="EMBL" id="MDN4607865.1"/>
    </source>
</evidence>
<keyword evidence="4 8" id="KW-1133">Transmembrane helix</keyword>
<feature type="transmembrane region" description="Helical" evidence="8">
    <location>
        <begin position="288"/>
        <end position="310"/>
    </location>
</feature>
<feature type="transmembrane region" description="Helical" evidence="8">
    <location>
        <begin position="235"/>
        <end position="250"/>
    </location>
</feature>
<comment type="similarity">
    <text evidence="8">Belongs to the UbiA prenyltransferase family. Protoheme IX farnesyltransferase subfamily.</text>
</comment>
<dbReference type="Gene3D" id="1.10.357.140">
    <property type="entry name" value="UbiA prenyltransferase"/>
    <property type="match status" value="1"/>
</dbReference>
<accession>A0ABT8JRR5</accession>
<keyword evidence="3 8" id="KW-0812">Transmembrane</keyword>
<dbReference type="InterPro" id="IPR000537">
    <property type="entry name" value="UbiA_prenyltransferase"/>
</dbReference>
<feature type="transmembrane region" description="Helical" evidence="8">
    <location>
        <begin position="256"/>
        <end position="276"/>
    </location>
</feature>
<comment type="miscellaneous">
    <text evidence="8">Carbon 2 of the heme B porphyrin ring is defined according to the Fischer nomenclature.</text>
</comment>
<reference evidence="9" key="1">
    <citation type="submission" date="2023-03" db="EMBL/GenBank/DDBJ databases">
        <title>MT1 and MT2 Draft Genomes of Novel Species.</title>
        <authorList>
            <person name="Venkateswaran K."/>
        </authorList>
    </citation>
    <scope>NUCLEOTIDE SEQUENCE</scope>
    <source>
        <strain evidence="9">F6_3S_P_2</strain>
    </source>
</reference>
<dbReference type="HAMAP" id="MF_00154">
    <property type="entry name" value="CyoE_CtaB"/>
    <property type="match status" value="1"/>
</dbReference>
<dbReference type="InterPro" id="IPR006369">
    <property type="entry name" value="Protohaem_IX_farnesylTrfase"/>
</dbReference>
<dbReference type="InterPro" id="IPR044878">
    <property type="entry name" value="UbiA_sf"/>
</dbReference>
<evidence type="ECO:0000256" key="7">
    <source>
        <dbReference type="ARBA" id="ARBA00047690"/>
    </source>
</evidence>
<dbReference type="GO" id="GO:0008495">
    <property type="term" value="F:protoheme IX farnesyltransferase activity"/>
    <property type="evidence" value="ECO:0007669"/>
    <property type="project" value="UniProtKB-EC"/>
</dbReference>
<evidence type="ECO:0000256" key="2">
    <source>
        <dbReference type="ARBA" id="ARBA00022679"/>
    </source>
</evidence>
<dbReference type="RefSeq" id="WP_301243628.1">
    <property type="nucleotide sequence ID" value="NZ_JAROCC010000007.1"/>
</dbReference>
<keyword evidence="10" id="KW-1185">Reference proteome</keyword>
<feature type="transmembrane region" description="Helical" evidence="8">
    <location>
        <begin position="160"/>
        <end position="180"/>
    </location>
</feature>
<comment type="function">
    <text evidence="8">Converts heme B (protoheme IX) to heme O by substitution of the vinyl group on carbon 2 of heme B porphyrin ring with a hydroxyethyl farnesyl side group.</text>
</comment>
<dbReference type="Proteomes" id="UP001175097">
    <property type="component" value="Unassembled WGS sequence"/>
</dbReference>